<comment type="similarity">
    <text evidence="1">Belongs to the thioesterase family.</text>
</comment>
<dbReference type="Gene3D" id="3.40.50.1820">
    <property type="entry name" value="alpha/beta hydrolase"/>
    <property type="match status" value="1"/>
</dbReference>
<dbReference type="InterPro" id="IPR012223">
    <property type="entry name" value="TEII"/>
</dbReference>
<organism evidence="3 4">
    <name type="scientific">Streptomyces cupreus</name>
    <dbReference type="NCBI Taxonomy" id="2759956"/>
    <lineage>
        <taxon>Bacteria</taxon>
        <taxon>Bacillati</taxon>
        <taxon>Actinomycetota</taxon>
        <taxon>Actinomycetes</taxon>
        <taxon>Kitasatosporales</taxon>
        <taxon>Streptomycetaceae</taxon>
        <taxon>Streptomyces</taxon>
    </lineage>
</organism>
<feature type="domain" description="Thioesterase" evidence="2">
    <location>
        <begin position="8"/>
        <end position="223"/>
    </location>
</feature>
<evidence type="ECO:0000256" key="1">
    <source>
        <dbReference type="ARBA" id="ARBA00007169"/>
    </source>
</evidence>
<keyword evidence="4" id="KW-1185">Reference proteome</keyword>
<dbReference type="InterPro" id="IPR029058">
    <property type="entry name" value="AB_hydrolase_fold"/>
</dbReference>
<reference evidence="3 4" key="1">
    <citation type="submission" date="2020-08" db="EMBL/GenBank/DDBJ databases">
        <title>Streptomyces sp. PSKA01 genome sequencing and assembly.</title>
        <authorList>
            <person name="Mandal S."/>
            <person name="Maiti P.K."/>
            <person name="Das P."/>
        </authorList>
    </citation>
    <scope>NUCLEOTIDE SEQUENCE [LARGE SCALE GENOMIC DNA]</scope>
    <source>
        <strain evidence="3 4">PSKA01</strain>
    </source>
</reference>
<dbReference type="AlphaFoldDB" id="A0A7X1J8U0"/>
<dbReference type="PANTHER" id="PTHR11487">
    <property type="entry name" value="THIOESTERASE"/>
    <property type="match status" value="1"/>
</dbReference>
<dbReference type="GO" id="GO:0008610">
    <property type="term" value="P:lipid biosynthetic process"/>
    <property type="evidence" value="ECO:0007669"/>
    <property type="project" value="TreeGrafter"/>
</dbReference>
<gene>
    <name evidence="3" type="ORF">H4N64_33150</name>
</gene>
<dbReference type="PANTHER" id="PTHR11487:SF0">
    <property type="entry name" value="S-ACYL FATTY ACID SYNTHASE THIOESTERASE, MEDIUM CHAIN"/>
    <property type="match status" value="1"/>
</dbReference>
<comment type="caution">
    <text evidence="3">The sequence shown here is derived from an EMBL/GenBank/DDBJ whole genome shotgun (WGS) entry which is preliminary data.</text>
</comment>
<dbReference type="Proteomes" id="UP000584670">
    <property type="component" value="Unassembled WGS sequence"/>
</dbReference>
<accession>A0A7X1J8U0</accession>
<proteinExistence type="inferred from homology"/>
<dbReference type="RefSeq" id="WP_186286219.1">
    <property type="nucleotide sequence ID" value="NZ_JACMSF010000048.1"/>
</dbReference>
<dbReference type="EMBL" id="JACMSF010000048">
    <property type="protein sequence ID" value="MBC2906300.1"/>
    <property type="molecule type" value="Genomic_DNA"/>
</dbReference>
<sequence>MTTDPGLTLFCLAHAGGSAHPYIRLAADLPDHITVVPLELPGHGTRVREPLLHGLSALTEEAVRQIGERRHEPYALFGHSFGSLVGYEAARVLTAQGSPPQLLLVSGRNGPTEPLSHRPFHHLPDDGFVQGLQRIGGLPEALLAEPELLKFYLPAIRTDLKVVETYTHAPGPRLTIPVTAFAGRKDVLTDASSMAAWSRITTGVFDLTLVSGGHFFLQEPEFRAALAARLTRFAATASRVPAARGAVARAVAE</sequence>
<evidence type="ECO:0000313" key="4">
    <source>
        <dbReference type="Proteomes" id="UP000584670"/>
    </source>
</evidence>
<dbReference type="Pfam" id="PF00975">
    <property type="entry name" value="Thioesterase"/>
    <property type="match status" value="1"/>
</dbReference>
<evidence type="ECO:0000259" key="2">
    <source>
        <dbReference type="Pfam" id="PF00975"/>
    </source>
</evidence>
<evidence type="ECO:0000313" key="3">
    <source>
        <dbReference type="EMBL" id="MBC2906300.1"/>
    </source>
</evidence>
<dbReference type="SUPFAM" id="SSF53474">
    <property type="entry name" value="alpha/beta-Hydrolases"/>
    <property type="match status" value="1"/>
</dbReference>
<name>A0A7X1J8U0_9ACTN</name>
<protein>
    <submittedName>
        <fullName evidence="3">Thioesterase</fullName>
    </submittedName>
</protein>
<dbReference type="InterPro" id="IPR001031">
    <property type="entry name" value="Thioesterase"/>
</dbReference>